<organism evidence="2 3">
    <name type="scientific">Choristoneura rosaceana entomopoxvirus 'L'</name>
    <dbReference type="NCBI Taxonomy" id="1293539"/>
    <lineage>
        <taxon>Viruses</taxon>
        <taxon>Varidnaviria</taxon>
        <taxon>Bamfordvirae</taxon>
        <taxon>Nucleocytoviricota</taxon>
        <taxon>Pokkesviricetes</taxon>
        <taxon>Chitovirales</taxon>
        <taxon>Poxviridae</taxon>
        <taxon>Entomopoxvirinae</taxon>
        <taxon>Betaentomopoxvirus</taxon>
        <taxon>Betaentomopoxvirus crosaceana</taxon>
        <taxon>Choristoneura rosaceana entomopoxvirus</taxon>
    </lineage>
</organism>
<keyword evidence="1" id="KW-1133">Transmembrane helix</keyword>
<keyword evidence="3" id="KW-1185">Reference proteome</keyword>
<protein>
    <submittedName>
        <fullName evidence="2">Uncharacterized protein</fullName>
    </submittedName>
</protein>
<dbReference type="GeneID" id="15613337"/>
<keyword evidence="1" id="KW-0472">Membrane</keyword>
<keyword evidence="1" id="KW-0812">Transmembrane</keyword>
<dbReference type="Proteomes" id="UP000792374">
    <property type="component" value="Genome"/>
</dbReference>
<evidence type="ECO:0000313" key="3">
    <source>
        <dbReference type="Proteomes" id="UP000792374"/>
    </source>
</evidence>
<accession>A0ABM9QK59</accession>
<name>A0ABM9QK59_9POXV</name>
<sequence length="71" mass="8928">MTNHKQINVSYKNKFFKLSIIYIILFIYYNCYCYKKEINLINVINVRMDNKKNKNKYLSLYFYFIYICFTY</sequence>
<feature type="transmembrane region" description="Helical" evidence="1">
    <location>
        <begin position="15"/>
        <end position="32"/>
    </location>
</feature>
<dbReference type="RefSeq" id="YP_008004416.1">
    <property type="nucleotide sequence ID" value="NC_021249.1"/>
</dbReference>
<gene>
    <name evidence="2" type="ORF">CHREV_012</name>
</gene>
<evidence type="ECO:0000313" key="2">
    <source>
        <dbReference type="EMBL" id="CCU55914.1"/>
    </source>
</evidence>
<proteinExistence type="predicted"/>
<dbReference type="EMBL" id="HF679133">
    <property type="protein sequence ID" value="CCU55914.1"/>
    <property type="molecule type" value="Genomic_DNA"/>
</dbReference>
<evidence type="ECO:0000256" key="1">
    <source>
        <dbReference type="SAM" id="Phobius"/>
    </source>
</evidence>
<reference evidence="2" key="1">
    <citation type="journal article" date="2013" name="J. Virol.">
        <title>New Insights into the Evolution of Entomopoxvirinae from the Complete Genome Sequences of Four Entomopoxviruses Infecting Adoxophyes honmai, Choristoneura biennis, Choristoneura rosaceana, and Mythimna separata.</title>
        <authorList>
            <person name="Theze J."/>
            <person name="Takatsuka J."/>
            <person name="Li Z."/>
            <person name="Gallais J."/>
            <person name="Doucet D."/>
            <person name="Arif B."/>
            <person name="Nakai M."/>
            <person name="Herniou E.A."/>
        </authorList>
    </citation>
    <scope>NUCLEOTIDE SEQUENCE</scope>
</reference>